<keyword evidence="3" id="KW-1185">Reference proteome</keyword>
<evidence type="ECO:0000313" key="3">
    <source>
        <dbReference type="Proteomes" id="UP001152797"/>
    </source>
</evidence>
<comment type="caution">
    <text evidence="1">The sequence shown here is derived from an EMBL/GenBank/DDBJ whole genome shotgun (WGS) entry which is preliminary data.</text>
</comment>
<proteinExistence type="predicted"/>
<evidence type="ECO:0000313" key="2">
    <source>
        <dbReference type="EMBL" id="CAL4783267.1"/>
    </source>
</evidence>
<reference evidence="2 3" key="2">
    <citation type="submission" date="2024-05" db="EMBL/GenBank/DDBJ databases">
        <authorList>
            <person name="Chen Y."/>
            <person name="Shah S."/>
            <person name="Dougan E. K."/>
            <person name="Thang M."/>
            <person name="Chan C."/>
        </authorList>
    </citation>
    <scope>NUCLEOTIDE SEQUENCE [LARGE SCALE GENOMIC DNA]</scope>
</reference>
<dbReference type="EMBL" id="CAMXCT010002137">
    <property type="protein sequence ID" value="CAI3995955.1"/>
    <property type="molecule type" value="Genomic_DNA"/>
</dbReference>
<protein>
    <submittedName>
        <fullName evidence="2">ATPase dynein-related AAA domain-containing protein</fullName>
    </submittedName>
</protein>
<dbReference type="Proteomes" id="UP001152797">
    <property type="component" value="Unassembled WGS sequence"/>
</dbReference>
<sequence length="423" mass="47435">MATALVKELVDHSQGRFGEWRPRLPDRKVGEFLPQTEPLNQGTNSDAWATVVFQVFWWPHDLPDMNDMGKQRVVLLGEAVCPPMSSLGASFRAHRLPLHQWQRSPPIDVAPFESLSGHLEQYVDSLRRKFDEKHRDAKVRRLSEMKRQDDLHALERDLMLAFPSFSGLEPHCQPQSPKAVELGTPVANRPVPIAVPENPLVKDLPAVYRGPCCLDVDLAFVGPSDLRRATVVGHDGTLAFEVRSLRVPPFDHGYVSLRVVEAARLDQPKVTSERTSNSPEIAGTTENGAVLERKMLQNRALEAARLSRTRALWSSGSVLLGSWAGSILTPCCTAMWTTRKASASVWISSQQEILRAAQRDTLPETAREQMNFRKAGPFVIPVTNKWVPMSFESGEPLPRCRELFYDTAHFGRDISPCKARGRR</sequence>
<gene>
    <name evidence="1" type="ORF">C1SCF055_LOCUS22474</name>
</gene>
<name>A0A9P1CQP8_9DINO</name>
<reference evidence="1" key="1">
    <citation type="submission" date="2022-10" db="EMBL/GenBank/DDBJ databases">
        <authorList>
            <person name="Chen Y."/>
            <person name="Dougan E. K."/>
            <person name="Chan C."/>
            <person name="Rhodes N."/>
            <person name="Thang M."/>
        </authorList>
    </citation>
    <scope>NUCLEOTIDE SEQUENCE</scope>
</reference>
<dbReference type="OrthoDB" id="407708at2759"/>
<dbReference type="AlphaFoldDB" id="A0A9P1CQP8"/>
<dbReference type="EMBL" id="CAMXCT030002137">
    <property type="protein sequence ID" value="CAL4783267.1"/>
    <property type="molecule type" value="Genomic_DNA"/>
</dbReference>
<dbReference type="EMBL" id="CAMXCT020002137">
    <property type="protein sequence ID" value="CAL1149330.1"/>
    <property type="molecule type" value="Genomic_DNA"/>
</dbReference>
<accession>A0A9P1CQP8</accession>
<evidence type="ECO:0000313" key="1">
    <source>
        <dbReference type="EMBL" id="CAI3995955.1"/>
    </source>
</evidence>
<organism evidence="1">
    <name type="scientific">Cladocopium goreaui</name>
    <dbReference type="NCBI Taxonomy" id="2562237"/>
    <lineage>
        <taxon>Eukaryota</taxon>
        <taxon>Sar</taxon>
        <taxon>Alveolata</taxon>
        <taxon>Dinophyceae</taxon>
        <taxon>Suessiales</taxon>
        <taxon>Symbiodiniaceae</taxon>
        <taxon>Cladocopium</taxon>
    </lineage>
</organism>